<evidence type="ECO:0000313" key="1">
    <source>
        <dbReference type="Proteomes" id="UP000695022"/>
    </source>
</evidence>
<dbReference type="Proteomes" id="UP000695022">
    <property type="component" value="Unplaced"/>
</dbReference>
<keyword evidence="1" id="KW-1185">Reference proteome</keyword>
<evidence type="ECO:0000313" key="2">
    <source>
        <dbReference type="RefSeq" id="XP_014668852.1"/>
    </source>
</evidence>
<dbReference type="PANTHER" id="PTHR17985:SF8">
    <property type="entry name" value="TRANSPORT AND GOLGI ORGANIZATION PROTEIN 2 HOMOLOG"/>
    <property type="match status" value="1"/>
</dbReference>
<accession>A0ABM1E9I1</accession>
<dbReference type="GeneID" id="106810093"/>
<dbReference type="RefSeq" id="XP_014668852.1">
    <property type="nucleotide sequence ID" value="XM_014813366.1"/>
</dbReference>
<dbReference type="PANTHER" id="PTHR17985">
    <property type="entry name" value="SER/THR-RICH PROTEIN T10 IN DGCR REGION"/>
    <property type="match status" value="1"/>
</dbReference>
<reference evidence="2" key="1">
    <citation type="submission" date="2025-08" db="UniProtKB">
        <authorList>
            <consortium name="RefSeq"/>
        </authorList>
    </citation>
    <scope>IDENTIFICATION</scope>
</reference>
<dbReference type="Pfam" id="PF05742">
    <property type="entry name" value="TANGO2"/>
    <property type="match status" value="1"/>
</dbReference>
<gene>
    <name evidence="2" type="primary">LOC106810093</name>
</gene>
<proteinExistence type="predicted"/>
<dbReference type="InterPro" id="IPR008551">
    <property type="entry name" value="TANGO2"/>
</dbReference>
<sequence length="285" mass="32193">MCLLLLFINPNPRPGQYRLIVASNRDEFYGRPSKAAHWWESHPDILSGTDQEKGKEGGTWLGMHKCGKMGFLLNVTEKDKSQDAKGRGSLVTDFLTGDATVDEYLKSVALQARDYDPFQLLLLENSTLGWNCSYFHKLHHTDPVSLEPGSYCVCNSRDPAKPWKKAEHALSSFREVVDEYNSSQHRAALISCLLNILRDDTSQLPDPNFESCQSKHGIMDMLAQERLSAIFVKLPVYGTRTHTLILVDLRMYCRIIWINEVPLVDDDIMHVNVKQGNISVCGPAI</sequence>
<protein>
    <submittedName>
        <fullName evidence="2">Transport and Golgi organization protein 2 homolog</fullName>
    </submittedName>
</protein>
<name>A0ABM1E9I1_PRICU</name>
<organism evidence="1 2">
    <name type="scientific">Priapulus caudatus</name>
    <name type="common">Priapulid worm</name>
    <dbReference type="NCBI Taxonomy" id="37621"/>
    <lineage>
        <taxon>Eukaryota</taxon>
        <taxon>Metazoa</taxon>
        <taxon>Ecdysozoa</taxon>
        <taxon>Scalidophora</taxon>
        <taxon>Priapulida</taxon>
        <taxon>Priapulimorpha</taxon>
        <taxon>Priapulimorphida</taxon>
        <taxon>Priapulidae</taxon>
        <taxon>Priapulus</taxon>
    </lineage>
</organism>